<dbReference type="InterPro" id="IPR007527">
    <property type="entry name" value="Znf_SWIM"/>
</dbReference>
<protein>
    <submittedName>
        <fullName evidence="4">SWIM zinc finger family protein</fullName>
    </submittedName>
</protein>
<evidence type="ECO:0000313" key="4">
    <source>
        <dbReference type="EMBL" id="MFC5883682.1"/>
    </source>
</evidence>
<dbReference type="RefSeq" id="WP_313766472.1">
    <property type="nucleotide sequence ID" value="NZ_BAAAVH010000072.1"/>
</dbReference>
<dbReference type="PROSITE" id="PS50966">
    <property type="entry name" value="ZF_SWIM"/>
    <property type="match status" value="1"/>
</dbReference>
<organism evidence="4 5">
    <name type="scientific">Kitasatospora aburaviensis</name>
    <dbReference type="NCBI Taxonomy" id="67265"/>
    <lineage>
        <taxon>Bacteria</taxon>
        <taxon>Bacillati</taxon>
        <taxon>Actinomycetota</taxon>
        <taxon>Actinomycetes</taxon>
        <taxon>Kitasatosporales</taxon>
        <taxon>Streptomycetaceae</taxon>
        <taxon>Kitasatospora</taxon>
    </lineage>
</organism>
<keyword evidence="1" id="KW-0863">Zinc-finger</keyword>
<evidence type="ECO:0000259" key="3">
    <source>
        <dbReference type="PROSITE" id="PS50966"/>
    </source>
</evidence>
<accession>A0ABW1ENT6</accession>
<evidence type="ECO:0000256" key="2">
    <source>
        <dbReference type="SAM" id="MobiDB-lite"/>
    </source>
</evidence>
<dbReference type="EMBL" id="JBHSOD010000001">
    <property type="protein sequence ID" value="MFC5883682.1"/>
    <property type="molecule type" value="Genomic_DNA"/>
</dbReference>
<dbReference type="Pfam" id="PF04434">
    <property type="entry name" value="SWIM"/>
    <property type="match status" value="1"/>
</dbReference>
<keyword evidence="1" id="KW-0479">Metal-binding</keyword>
<keyword evidence="1" id="KW-0862">Zinc</keyword>
<feature type="compositionally biased region" description="Low complexity" evidence="2">
    <location>
        <begin position="456"/>
        <end position="485"/>
    </location>
</feature>
<keyword evidence="5" id="KW-1185">Reference proteome</keyword>
<gene>
    <name evidence="4" type="ORF">ACFP0N_01640</name>
</gene>
<evidence type="ECO:0000313" key="5">
    <source>
        <dbReference type="Proteomes" id="UP001596067"/>
    </source>
</evidence>
<dbReference type="Proteomes" id="UP001596067">
    <property type="component" value="Unassembled WGS sequence"/>
</dbReference>
<evidence type="ECO:0000256" key="1">
    <source>
        <dbReference type="PROSITE-ProRule" id="PRU00325"/>
    </source>
</evidence>
<comment type="caution">
    <text evidence="4">The sequence shown here is derived from an EMBL/GenBank/DDBJ whole genome shotgun (WGS) entry which is preliminary data.</text>
</comment>
<feature type="region of interest" description="Disordered" evidence="2">
    <location>
        <begin position="456"/>
        <end position="500"/>
    </location>
</feature>
<name>A0ABW1ENT6_9ACTN</name>
<feature type="domain" description="SWIM-type" evidence="3">
    <location>
        <begin position="415"/>
        <end position="453"/>
    </location>
</feature>
<reference evidence="5" key="1">
    <citation type="journal article" date="2019" name="Int. J. Syst. Evol. Microbiol.">
        <title>The Global Catalogue of Microorganisms (GCM) 10K type strain sequencing project: providing services to taxonomists for standard genome sequencing and annotation.</title>
        <authorList>
            <consortium name="The Broad Institute Genomics Platform"/>
            <consortium name="The Broad Institute Genome Sequencing Center for Infectious Disease"/>
            <person name="Wu L."/>
            <person name="Ma J."/>
        </authorList>
    </citation>
    <scope>NUCLEOTIDE SEQUENCE [LARGE SCALE GENOMIC DNA]</scope>
    <source>
        <strain evidence="5">CGMCC 4.1469</strain>
    </source>
</reference>
<sequence length="500" mass="51512">MSQAAHAYAYLRPSAVLSDAAGPRLALETSGGATPLGAVANPRFFAGFLADPAPAAAALLAVADVAAARYYQPQLRASLDPVVTANGDRLRFESFSGCCGVYARLDVLRAGLDGDEIGHGTTNVDVNNPLREALTRIGPAEPLHLAVGPDALEVTTFDGPVVEKKVPLPERWLRGFAETQVTAAGFDLRAELPAAEAVRFLRSLPRGGGRAGARTAGWVVPVGGTLRPTTRPVPGAVCLPGPDRLAALQRVLRHALALRVYGPAVPGDGPTASAWEVVLPGMRLTLTLSPDASRGFSGEGGVLGALATGTAEQDADLVAVLLAWEPRIEVAELAEQSGLTPTRVRAALTRLGTAGQIGYDTAEAAYFHRQLPYEAGRAEARNPRLRAAHALVEAGAVRLDGDGSLATVTVDDHIQRVRTDEAGRTSCTCLWWAKYRGGRGPCKHALAVGMVRERNGSALSGSGRAGSALSGSGRNGSGAAAAAAGPVGGSTAPNGKEPVA</sequence>
<proteinExistence type="predicted"/>